<evidence type="ECO:0000313" key="3">
    <source>
        <dbReference type="Proteomes" id="UP000239936"/>
    </source>
</evidence>
<sequence length="182" mass="20429">MALITLPALMGFGTAQTMAKSPLLSRNHWNQPQSPMPSEKRSLRKTLPALPPMKKKLLAKHAHAAAIALQIWTAGRPVDQDKYLDRKQVRPVETLRHISTAQANEIVAIRSKKTEKHSLAICWLCQSRSTGNFRRSSSLMPLAIKSYSQVAPLPADIGLQPRCHQSRQKTSRSLSLRALRRR</sequence>
<comment type="caution">
    <text evidence="2">The sequence shown here is derived from an EMBL/GenBank/DDBJ whole genome shotgun (WGS) entry which is preliminary data.</text>
</comment>
<name>A0A2S7XSQ7_9GAMM</name>
<organism evidence="2 3">
    <name type="scientific">Chromatium okenii</name>
    <dbReference type="NCBI Taxonomy" id="61644"/>
    <lineage>
        <taxon>Bacteria</taxon>
        <taxon>Pseudomonadati</taxon>
        <taxon>Pseudomonadota</taxon>
        <taxon>Gammaproteobacteria</taxon>
        <taxon>Chromatiales</taxon>
        <taxon>Chromatiaceae</taxon>
        <taxon>Chromatium</taxon>
    </lineage>
</organism>
<dbReference type="AlphaFoldDB" id="A0A2S7XSQ7"/>
<evidence type="ECO:0000313" key="2">
    <source>
        <dbReference type="EMBL" id="PQJ96765.1"/>
    </source>
</evidence>
<dbReference type="EMBL" id="PPGH01000033">
    <property type="protein sequence ID" value="PQJ96765.1"/>
    <property type="molecule type" value="Genomic_DNA"/>
</dbReference>
<reference evidence="2 3" key="1">
    <citation type="submission" date="2018-01" db="EMBL/GenBank/DDBJ databases">
        <title>The complete genome sequence of Chromatium okenii LaCa, a purple sulfur bacterium with a turbulent life.</title>
        <authorList>
            <person name="Luedin S.M."/>
            <person name="Liechti N."/>
            <person name="Storelli N."/>
            <person name="Danza F."/>
            <person name="Wittwer M."/>
            <person name="Pothier J.F."/>
            <person name="Tonolla M.A."/>
        </authorList>
    </citation>
    <scope>NUCLEOTIDE SEQUENCE [LARGE SCALE GENOMIC DNA]</scope>
    <source>
        <strain evidence="2 3">LaCa</strain>
        <plasmid evidence="2">pCok152</plasmid>
    </source>
</reference>
<geneLocation type="plasmid" evidence="2">
    <name>pCok152</name>
</geneLocation>
<feature type="region of interest" description="Disordered" evidence="1">
    <location>
        <begin position="162"/>
        <end position="182"/>
    </location>
</feature>
<protein>
    <submittedName>
        <fullName evidence="2">Uncharacterized protein</fullName>
    </submittedName>
</protein>
<dbReference type="Proteomes" id="UP000239936">
    <property type="component" value="Unassembled WGS sequence"/>
</dbReference>
<proteinExistence type="predicted"/>
<keyword evidence="3" id="KW-1185">Reference proteome</keyword>
<keyword evidence="2" id="KW-0614">Plasmid</keyword>
<accession>A0A2S7XSQ7</accession>
<evidence type="ECO:0000256" key="1">
    <source>
        <dbReference type="SAM" id="MobiDB-lite"/>
    </source>
</evidence>
<gene>
    <name evidence="2" type="ORF">CXB77_06065</name>
</gene>
<feature type="compositionally biased region" description="Low complexity" evidence="1">
    <location>
        <begin position="171"/>
        <end position="182"/>
    </location>
</feature>